<protein>
    <submittedName>
        <fullName evidence="3">Type II toxin-antitoxin system RelE/ParE family toxin</fullName>
    </submittedName>
</protein>
<dbReference type="PANTHER" id="PTHR35601">
    <property type="entry name" value="TOXIN RELE"/>
    <property type="match status" value="1"/>
</dbReference>
<reference evidence="3" key="1">
    <citation type="submission" date="2019-04" db="EMBL/GenBank/DDBJ databases">
        <title>Whole genome sequencing of oral phylogroup 2 treponemes.</title>
        <authorList>
            <person name="Chan Y."/>
            <person name="Zeng H.H."/>
            <person name="Yu X.L."/>
            <person name="Leung W.K."/>
            <person name="Watt R.M."/>
        </authorList>
    </citation>
    <scope>NUCLEOTIDE SEQUENCE</scope>
    <source>
        <strain evidence="3">OMZ 835</strain>
    </source>
</reference>
<evidence type="ECO:0000313" key="3">
    <source>
        <dbReference type="EMBL" id="UTY33739.1"/>
    </source>
</evidence>
<dbReference type="AlphaFoldDB" id="A0AAE9SLJ6"/>
<keyword evidence="2" id="KW-1277">Toxin-antitoxin system</keyword>
<dbReference type="Gene3D" id="3.30.2310.20">
    <property type="entry name" value="RelE-like"/>
    <property type="match status" value="1"/>
</dbReference>
<evidence type="ECO:0000256" key="2">
    <source>
        <dbReference type="ARBA" id="ARBA00022649"/>
    </source>
</evidence>
<dbReference type="RefSeq" id="WP_255817079.1">
    <property type="nucleotide sequence ID" value="NZ_CP038804.1"/>
</dbReference>
<comment type="similarity">
    <text evidence="1">Belongs to the RelE toxin family.</text>
</comment>
<dbReference type="PANTHER" id="PTHR35601:SF1">
    <property type="entry name" value="TOXIN RELE"/>
    <property type="match status" value="1"/>
</dbReference>
<gene>
    <name evidence="3" type="ORF">E4N74_06765</name>
</gene>
<name>A0AAE9SLJ6_9SPIR</name>
<sequence>MKVEYAPAASKQFSRLNKPIQSRIKKYMSEIALLDNPRSRGKALTSNLSGLWRYRVGNYRILCRIRDDKLIITVIEIAHRSTVYR</sequence>
<dbReference type="InterPro" id="IPR007712">
    <property type="entry name" value="RelE/ParE_toxin"/>
</dbReference>
<accession>A0AAE9SLJ6</accession>
<dbReference type="EMBL" id="CP038804">
    <property type="protein sequence ID" value="UTY33739.1"/>
    <property type="molecule type" value="Genomic_DNA"/>
</dbReference>
<dbReference type="NCBIfam" id="TIGR02385">
    <property type="entry name" value="RelE_StbE"/>
    <property type="match status" value="1"/>
</dbReference>
<dbReference type="Proteomes" id="UP001058682">
    <property type="component" value="Chromosome"/>
</dbReference>
<dbReference type="SUPFAM" id="SSF143011">
    <property type="entry name" value="RelE-like"/>
    <property type="match status" value="1"/>
</dbReference>
<evidence type="ECO:0000256" key="1">
    <source>
        <dbReference type="ARBA" id="ARBA00006226"/>
    </source>
</evidence>
<dbReference type="Pfam" id="PF05016">
    <property type="entry name" value="ParE_toxin"/>
    <property type="match status" value="1"/>
</dbReference>
<evidence type="ECO:0000313" key="4">
    <source>
        <dbReference type="Proteomes" id="UP001058682"/>
    </source>
</evidence>
<organism evidence="3 4">
    <name type="scientific">Treponema putidum</name>
    <dbReference type="NCBI Taxonomy" id="221027"/>
    <lineage>
        <taxon>Bacteria</taxon>
        <taxon>Pseudomonadati</taxon>
        <taxon>Spirochaetota</taxon>
        <taxon>Spirochaetia</taxon>
        <taxon>Spirochaetales</taxon>
        <taxon>Treponemataceae</taxon>
        <taxon>Treponema</taxon>
    </lineage>
</organism>
<dbReference type="InterPro" id="IPR035093">
    <property type="entry name" value="RelE/ParE_toxin_dom_sf"/>
</dbReference>
<proteinExistence type="inferred from homology"/>